<feature type="region of interest" description="Disordered" evidence="10">
    <location>
        <begin position="149"/>
        <end position="231"/>
    </location>
</feature>
<evidence type="ECO:0000256" key="1">
    <source>
        <dbReference type="ARBA" id="ARBA00004123"/>
    </source>
</evidence>
<feature type="compositionally biased region" description="Low complexity" evidence="10">
    <location>
        <begin position="352"/>
        <end position="364"/>
    </location>
</feature>
<feature type="compositionally biased region" description="Polar residues" evidence="10">
    <location>
        <begin position="456"/>
        <end position="469"/>
    </location>
</feature>
<comment type="caution">
    <text evidence="12">The sequence shown here is derived from an EMBL/GenBank/DDBJ whole genome shotgun (WGS) entry which is preliminary data.</text>
</comment>
<keyword evidence="3" id="KW-0677">Repeat</keyword>
<dbReference type="FunFam" id="3.30.160.60:FF:000100">
    <property type="entry name" value="Zinc finger 45-like"/>
    <property type="match status" value="1"/>
</dbReference>
<feature type="compositionally biased region" description="Low complexity" evidence="10">
    <location>
        <begin position="153"/>
        <end position="205"/>
    </location>
</feature>
<keyword evidence="7" id="KW-0804">Transcription</keyword>
<evidence type="ECO:0000256" key="8">
    <source>
        <dbReference type="ARBA" id="ARBA00023242"/>
    </source>
</evidence>
<dbReference type="GO" id="GO:0000981">
    <property type="term" value="F:DNA-binding transcription factor activity, RNA polymerase II-specific"/>
    <property type="evidence" value="ECO:0007669"/>
    <property type="project" value="UniProtKB-ARBA"/>
</dbReference>
<dbReference type="SUPFAM" id="SSF57667">
    <property type="entry name" value="beta-beta-alpha zinc fingers"/>
    <property type="match status" value="1"/>
</dbReference>
<feature type="domain" description="C2H2-type" evidence="11">
    <location>
        <begin position="626"/>
        <end position="656"/>
    </location>
</feature>
<proteinExistence type="predicted"/>
<evidence type="ECO:0000256" key="5">
    <source>
        <dbReference type="ARBA" id="ARBA00022833"/>
    </source>
</evidence>
<sequence>MSFDSFPTFDSDEYVYPVFNSNGELDIHDNKLVSPYHIPRYAAKHYPHQQHLQQLPQHHQHLEPSAAIYEVEEDWQQHQPAPASYHYSHPSQYTSPPRIKQEDLSAFAPYSSDSHLLQRTYDSLPVPLASQHQHPHDPKAAYSHLSPIQTHVSSPSQSQYYSFQQPLQQQQQQQHQQHTQQQQIASPQQLQALHHQQQQQQQQQQSRSTFQPFGNTIHPAELSPATDSATSVSPLSVYTDLSAVGSAGVPRFLPQDHLKSSLQWTDDRRDSIVNLDGELGIHVHGMVDMDVSMVSMDGMTISIPPAEVGGVPMAMNDVADSADEDAMGEEDAEGDEDWEHAQTQQGSQPGGQFQMVQQLQHPQQHYMESDSDASEADLPSGEEYGDGQVQRRLLSPLHQQVPLEEEGESEVTGGDSDSEDSFLSEPSESEEDEDDPDDPEFMPRSRSRRRPVHRNATISSDHGLSTSAPYQALPFSSMAEGRNLRSRSSSARYTPYPGSFPDSSSGSGMYTMGDGNDDDGGAYIQQSSRSSGRQRFNSTSSSSSAHPPRSLSSLSNSSGATTTSATTRRRLRPSNTLPVPIPVPNLTKKSRGRRVPTMSSLEDLRSASSGAGKKRLSAGGKMARMYLCDVEGCGKCFARGEHLKRHVRSIHTYEKPHKCLYPGCGKDFSRHDNLGQHMRVHKDYVQEGVTIPNSSGSTSRRKSQS</sequence>
<evidence type="ECO:0000256" key="3">
    <source>
        <dbReference type="ARBA" id="ARBA00022737"/>
    </source>
</evidence>
<evidence type="ECO:0000256" key="9">
    <source>
        <dbReference type="PROSITE-ProRule" id="PRU00042"/>
    </source>
</evidence>
<feature type="compositionally biased region" description="Acidic residues" evidence="10">
    <location>
        <begin position="416"/>
        <end position="440"/>
    </location>
</feature>
<keyword evidence="13" id="KW-1185">Reference proteome</keyword>
<dbReference type="InterPro" id="IPR051007">
    <property type="entry name" value="creA/MIG_C2H2-ZnF"/>
</dbReference>
<evidence type="ECO:0000256" key="6">
    <source>
        <dbReference type="ARBA" id="ARBA00023015"/>
    </source>
</evidence>
<keyword evidence="8" id="KW-0539">Nucleus</keyword>
<organism evidence="12 13">
    <name type="scientific">Agrocybe pediades</name>
    <dbReference type="NCBI Taxonomy" id="84607"/>
    <lineage>
        <taxon>Eukaryota</taxon>
        <taxon>Fungi</taxon>
        <taxon>Dikarya</taxon>
        <taxon>Basidiomycota</taxon>
        <taxon>Agaricomycotina</taxon>
        <taxon>Agaricomycetes</taxon>
        <taxon>Agaricomycetidae</taxon>
        <taxon>Agaricales</taxon>
        <taxon>Agaricineae</taxon>
        <taxon>Strophariaceae</taxon>
        <taxon>Agrocybe</taxon>
    </lineage>
</organism>
<dbReference type="InterPro" id="IPR013087">
    <property type="entry name" value="Znf_C2H2_type"/>
</dbReference>
<keyword evidence="4 9" id="KW-0863">Zinc-finger</keyword>
<evidence type="ECO:0000259" key="11">
    <source>
        <dbReference type="PROSITE" id="PS50157"/>
    </source>
</evidence>
<dbReference type="InterPro" id="IPR036236">
    <property type="entry name" value="Znf_C2H2_sf"/>
</dbReference>
<evidence type="ECO:0000256" key="7">
    <source>
        <dbReference type="ARBA" id="ARBA00023163"/>
    </source>
</evidence>
<feature type="compositionally biased region" description="Low complexity" evidence="10">
    <location>
        <begin position="495"/>
        <end position="508"/>
    </location>
</feature>
<evidence type="ECO:0000313" key="13">
    <source>
        <dbReference type="Proteomes" id="UP000521872"/>
    </source>
</evidence>
<dbReference type="PANTHER" id="PTHR47428:SF1">
    <property type="entry name" value="REGULATORY PROTEIN MIG1-RELATED"/>
    <property type="match status" value="1"/>
</dbReference>
<reference evidence="12 13" key="1">
    <citation type="submission" date="2019-12" db="EMBL/GenBank/DDBJ databases">
        <authorList>
            <person name="Floudas D."/>
            <person name="Bentzer J."/>
            <person name="Ahren D."/>
            <person name="Johansson T."/>
            <person name="Persson P."/>
            <person name="Tunlid A."/>
        </authorList>
    </citation>
    <scope>NUCLEOTIDE SEQUENCE [LARGE SCALE GENOMIC DNA]</scope>
    <source>
        <strain evidence="12 13">CBS 102.39</strain>
    </source>
</reference>
<feature type="compositionally biased region" description="Polar residues" evidence="10">
    <location>
        <begin position="342"/>
        <end position="351"/>
    </location>
</feature>
<dbReference type="GO" id="GO:0000978">
    <property type="term" value="F:RNA polymerase II cis-regulatory region sequence-specific DNA binding"/>
    <property type="evidence" value="ECO:0007669"/>
    <property type="project" value="TreeGrafter"/>
</dbReference>
<feature type="region of interest" description="Disordered" evidence="10">
    <location>
        <begin position="400"/>
        <end position="615"/>
    </location>
</feature>
<dbReference type="PANTHER" id="PTHR47428">
    <property type="entry name" value="REGULATORY PROTEIN MIG1-RELATED"/>
    <property type="match status" value="1"/>
</dbReference>
<evidence type="ECO:0000313" key="12">
    <source>
        <dbReference type="EMBL" id="KAF4611717.1"/>
    </source>
</evidence>
<dbReference type="GO" id="GO:0008270">
    <property type="term" value="F:zinc ion binding"/>
    <property type="evidence" value="ECO:0007669"/>
    <property type="project" value="UniProtKB-KW"/>
</dbReference>
<comment type="subcellular location">
    <subcellularLocation>
        <location evidence="1">Nucleus</location>
    </subcellularLocation>
</comment>
<dbReference type="GO" id="GO:0005634">
    <property type="term" value="C:nucleus"/>
    <property type="evidence" value="ECO:0007669"/>
    <property type="project" value="UniProtKB-SubCell"/>
</dbReference>
<dbReference type="SMART" id="SM00355">
    <property type="entry name" value="ZnF_C2H2"/>
    <property type="match status" value="2"/>
</dbReference>
<dbReference type="FunFam" id="3.30.160.60:FF:000125">
    <property type="entry name" value="Putative zinc finger protein 143"/>
    <property type="match status" value="1"/>
</dbReference>
<keyword evidence="6" id="KW-0805">Transcription regulation</keyword>
<feature type="compositionally biased region" description="Low complexity" evidence="10">
    <location>
        <begin position="525"/>
        <end position="566"/>
    </location>
</feature>
<dbReference type="GO" id="GO:0005737">
    <property type="term" value="C:cytoplasm"/>
    <property type="evidence" value="ECO:0007669"/>
    <property type="project" value="TreeGrafter"/>
</dbReference>
<evidence type="ECO:0000256" key="10">
    <source>
        <dbReference type="SAM" id="MobiDB-lite"/>
    </source>
</evidence>
<evidence type="ECO:0000256" key="4">
    <source>
        <dbReference type="ARBA" id="ARBA00022771"/>
    </source>
</evidence>
<dbReference type="PROSITE" id="PS50157">
    <property type="entry name" value="ZINC_FINGER_C2H2_2"/>
    <property type="match status" value="2"/>
</dbReference>
<dbReference type="EMBL" id="JAACJL010000057">
    <property type="protein sequence ID" value="KAF4611717.1"/>
    <property type="molecule type" value="Genomic_DNA"/>
</dbReference>
<feature type="region of interest" description="Disordered" evidence="10">
    <location>
        <begin position="322"/>
        <end position="385"/>
    </location>
</feature>
<keyword evidence="2" id="KW-0479">Metal-binding</keyword>
<accession>A0A8H4QIH1</accession>
<evidence type="ECO:0000256" key="2">
    <source>
        <dbReference type="ARBA" id="ARBA00022723"/>
    </source>
</evidence>
<gene>
    <name evidence="12" type="ORF">D9613_004265</name>
</gene>
<protein>
    <recommendedName>
        <fullName evidence="11">C2H2-type domain-containing protein</fullName>
    </recommendedName>
</protein>
<feature type="compositionally biased region" description="Acidic residues" evidence="10">
    <location>
        <begin position="322"/>
        <end position="338"/>
    </location>
</feature>
<dbReference type="Pfam" id="PF00096">
    <property type="entry name" value="zf-C2H2"/>
    <property type="match status" value="2"/>
</dbReference>
<dbReference type="Gene3D" id="3.30.160.60">
    <property type="entry name" value="Classic Zinc Finger"/>
    <property type="match status" value="2"/>
</dbReference>
<keyword evidence="5" id="KW-0862">Zinc</keyword>
<feature type="domain" description="C2H2-type" evidence="11">
    <location>
        <begin position="657"/>
        <end position="681"/>
    </location>
</feature>
<dbReference type="Proteomes" id="UP000521872">
    <property type="component" value="Unassembled WGS sequence"/>
</dbReference>
<dbReference type="AlphaFoldDB" id="A0A8H4QIH1"/>
<name>A0A8H4QIH1_9AGAR</name>
<dbReference type="PROSITE" id="PS00028">
    <property type="entry name" value="ZINC_FINGER_C2H2_1"/>
    <property type="match status" value="2"/>
</dbReference>
<dbReference type="GO" id="GO:0000433">
    <property type="term" value="P:carbon catabolite repression of transcription from RNA polymerase II promoter by glucose"/>
    <property type="evidence" value="ECO:0007669"/>
    <property type="project" value="TreeGrafter"/>
</dbReference>